<sequence>LLGNFQLTGIPPAPKGVPQIEVAFDIDADGIVNVSAKDKATNRDQSITIAASSGLSSEEIEDMIANAEKHAEADKARKEAIEAINAADSIITDTEKNLEEFKDQLDKTEVEKIRAQITELRDTLSKISSGEITKTGEEIRKMSGDLQQASLKLFELAYKQRASQNASSSDSSSSSDSNNAQDADFKDTSDKK</sequence>
<gene>
    <name evidence="1" type="ORF">EV182_008302</name>
</gene>
<comment type="caution">
    <text evidence="1">The sequence shown here is derived from an EMBL/GenBank/DDBJ whole genome shotgun (WGS) entry which is preliminary data.</text>
</comment>
<evidence type="ECO:0000313" key="2">
    <source>
        <dbReference type="Proteomes" id="UP001145114"/>
    </source>
</evidence>
<name>A0ACC1H8K7_9FUNG</name>
<protein>
    <submittedName>
        <fullName evidence="1">Uncharacterized protein</fullName>
    </submittedName>
</protein>
<keyword evidence="2" id="KW-1185">Reference proteome</keyword>
<feature type="non-terminal residue" evidence="1">
    <location>
        <position position="1"/>
    </location>
</feature>
<reference evidence="1" key="1">
    <citation type="submission" date="2022-06" db="EMBL/GenBank/DDBJ databases">
        <title>Phylogenomic reconstructions and comparative analyses of Kickxellomycotina fungi.</title>
        <authorList>
            <person name="Reynolds N.K."/>
            <person name="Stajich J.E."/>
            <person name="Barry K."/>
            <person name="Grigoriev I.V."/>
            <person name="Crous P."/>
            <person name="Smith M.E."/>
        </authorList>
    </citation>
    <scope>NUCLEOTIDE SEQUENCE</scope>
    <source>
        <strain evidence="1">RSA 2271</strain>
    </source>
</reference>
<evidence type="ECO:0000313" key="1">
    <source>
        <dbReference type="EMBL" id="KAJ1670294.1"/>
    </source>
</evidence>
<dbReference type="Proteomes" id="UP001145114">
    <property type="component" value="Unassembled WGS sequence"/>
</dbReference>
<proteinExistence type="predicted"/>
<accession>A0ACC1H8K7</accession>
<dbReference type="EMBL" id="JAMZIH010009348">
    <property type="protein sequence ID" value="KAJ1670294.1"/>
    <property type="molecule type" value="Genomic_DNA"/>
</dbReference>
<organism evidence="1 2">
    <name type="scientific">Spiromyces aspiralis</name>
    <dbReference type="NCBI Taxonomy" id="68401"/>
    <lineage>
        <taxon>Eukaryota</taxon>
        <taxon>Fungi</taxon>
        <taxon>Fungi incertae sedis</taxon>
        <taxon>Zoopagomycota</taxon>
        <taxon>Kickxellomycotina</taxon>
        <taxon>Kickxellomycetes</taxon>
        <taxon>Kickxellales</taxon>
        <taxon>Kickxellaceae</taxon>
        <taxon>Spiromyces</taxon>
    </lineage>
</organism>